<organism evidence="2 3">
    <name type="scientific">Desulfuribacillus stibiiarsenatis</name>
    <dbReference type="NCBI Taxonomy" id="1390249"/>
    <lineage>
        <taxon>Bacteria</taxon>
        <taxon>Bacillati</taxon>
        <taxon>Bacillota</taxon>
        <taxon>Desulfuribacillia</taxon>
        <taxon>Desulfuribacillales</taxon>
        <taxon>Desulfuribacillaceae</taxon>
        <taxon>Desulfuribacillus</taxon>
    </lineage>
</organism>
<sequence>MNTIQLHPIQNEHIPELQTLFFSCNDYFQLVEGRGVCGCRAETEMVTNYGDTPLKRFGIFENTMLIGAIFFAEGYPREEQVAITILLIHPDYRGKGIGEIAVQHIESYALDRGSDSIVVGIDTENKQAEKFWMRHGYRATGETEQYNQIFRNREVHYFEKKLVG</sequence>
<dbReference type="Pfam" id="PF00583">
    <property type="entry name" value="Acetyltransf_1"/>
    <property type="match status" value="1"/>
</dbReference>
<accession>A0A1E5L941</accession>
<dbReference type="SUPFAM" id="SSF55729">
    <property type="entry name" value="Acyl-CoA N-acyltransferases (Nat)"/>
    <property type="match status" value="1"/>
</dbReference>
<dbReference type="AlphaFoldDB" id="A0A1E5L941"/>
<dbReference type="STRING" id="1390249.BHU72_10545"/>
<protein>
    <recommendedName>
        <fullName evidence="1">N-acetyltransferase domain-containing protein</fullName>
    </recommendedName>
</protein>
<gene>
    <name evidence="2" type="ORF">BHU72_10545</name>
</gene>
<evidence type="ECO:0000313" key="3">
    <source>
        <dbReference type="Proteomes" id="UP000095255"/>
    </source>
</evidence>
<dbReference type="PROSITE" id="PS51186">
    <property type="entry name" value="GNAT"/>
    <property type="match status" value="1"/>
</dbReference>
<dbReference type="PANTHER" id="PTHR43072">
    <property type="entry name" value="N-ACETYLTRANSFERASE"/>
    <property type="match status" value="1"/>
</dbReference>
<dbReference type="InterPro" id="IPR000182">
    <property type="entry name" value="GNAT_dom"/>
</dbReference>
<dbReference type="GO" id="GO:0016747">
    <property type="term" value="F:acyltransferase activity, transferring groups other than amino-acyl groups"/>
    <property type="evidence" value="ECO:0007669"/>
    <property type="project" value="InterPro"/>
</dbReference>
<evidence type="ECO:0000313" key="2">
    <source>
        <dbReference type="EMBL" id="OEH86677.1"/>
    </source>
</evidence>
<name>A0A1E5L941_9FIRM</name>
<keyword evidence="3" id="KW-1185">Reference proteome</keyword>
<dbReference type="Gene3D" id="3.40.630.30">
    <property type="match status" value="1"/>
</dbReference>
<evidence type="ECO:0000259" key="1">
    <source>
        <dbReference type="PROSITE" id="PS51186"/>
    </source>
</evidence>
<reference evidence="2 3" key="1">
    <citation type="submission" date="2016-09" db="EMBL/GenBank/DDBJ databases">
        <title>Desulfuribacillus arsenicus sp. nov., an obligately anaerobic, dissimilatory arsenic- and antimonate-reducing bacterium isolated from anoxic sediments.</title>
        <authorList>
            <person name="Abin C.A."/>
            <person name="Hollibaugh J.T."/>
        </authorList>
    </citation>
    <scope>NUCLEOTIDE SEQUENCE [LARGE SCALE GENOMIC DNA]</scope>
    <source>
        <strain evidence="2 3">MLFW-2</strain>
    </source>
</reference>
<proteinExistence type="predicted"/>
<dbReference type="RefSeq" id="WP_069701043.1">
    <property type="nucleotide sequence ID" value="NZ_MJAT01000002.1"/>
</dbReference>
<dbReference type="InterPro" id="IPR016181">
    <property type="entry name" value="Acyl_CoA_acyltransferase"/>
</dbReference>
<feature type="domain" description="N-acetyltransferase" evidence="1">
    <location>
        <begin position="4"/>
        <end position="164"/>
    </location>
</feature>
<dbReference type="CDD" id="cd04301">
    <property type="entry name" value="NAT_SF"/>
    <property type="match status" value="1"/>
</dbReference>
<comment type="caution">
    <text evidence="2">The sequence shown here is derived from an EMBL/GenBank/DDBJ whole genome shotgun (WGS) entry which is preliminary data.</text>
</comment>
<dbReference type="EMBL" id="MJAT01000002">
    <property type="protein sequence ID" value="OEH86677.1"/>
    <property type="molecule type" value="Genomic_DNA"/>
</dbReference>
<dbReference type="Proteomes" id="UP000095255">
    <property type="component" value="Unassembled WGS sequence"/>
</dbReference>